<dbReference type="RefSeq" id="WP_284217175.1">
    <property type="nucleotide sequence ID" value="NZ_BSOT01000005.1"/>
</dbReference>
<evidence type="ECO:0000256" key="6">
    <source>
        <dbReference type="ARBA" id="ARBA00023004"/>
    </source>
</evidence>
<dbReference type="AlphaFoldDB" id="A0AA37SXG6"/>
<keyword evidence="7" id="KW-0812">Transmembrane</keyword>
<reference evidence="9" key="1">
    <citation type="journal article" date="2014" name="Int. J. Syst. Evol. Microbiol.">
        <title>Complete genome sequence of Corynebacterium casei LMG S-19264T (=DSM 44701T), isolated from a smear-ripened cheese.</title>
        <authorList>
            <consortium name="US DOE Joint Genome Institute (JGI-PGF)"/>
            <person name="Walter F."/>
            <person name="Albersmeier A."/>
            <person name="Kalinowski J."/>
            <person name="Ruckert C."/>
        </authorList>
    </citation>
    <scope>NUCLEOTIDE SEQUENCE</scope>
    <source>
        <strain evidence="9">NBRC 110023</strain>
    </source>
</reference>
<feature type="signal peptide" evidence="7">
    <location>
        <begin position="1"/>
        <end position="24"/>
    </location>
</feature>
<evidence type="ECO:0000256" key="5">
    <source>
        <dbReference type="ARBA" id="ARBA00022748"/>
    </source>
</evidence>
<dbReference type="GO" id="GO:0046872">
    <property type="term" value="F:metal ion binding"/>
    <property type="evidence" value="ECO:0007669"/>
    <property type="project" value="UniProtKB-KW"/>
</dbReference>
<evidence type="ECO:0000256" key="2">
    <source>
        <dbReference type="ARBA" id="ARBA00022617"/>
    </source>
</evidence>
<dbReference type="CDD" id="cd16378">
    <property type="entry name" value="CcmH_N"/>
    <property type="match status" value="1"/>
</dbReference>
<keyword evidence="3 7" id="KW-0479">Metal-binding</keyword>
<keyword evidence="7" id="KW-0472">Membrane</keyword>
<keyword evidence="5" id="KW-0201">Cytochrome c-type biogenesis</keyword>
<keyword evidence="4 7" id="KW-0732">Signal</keyword>
<evidence type="ECO:0000256" key="7">
    <source>
        <dbReference type="RuleBase" id="RU364112"/>
    </source>
</evidence>
<dbReference type="FunFam" id="1.10.8.640:FF:000001">
    <property type="entry name" value="Cytochrome c-type biogenesis protein"/>
    <property type="match status" value="1"/>
</dbReference>
<keyword evidence="6 7" id="KW-0408">Iron</keyword>
<keyword evidence="7" id="KW-1133">Transmembrane helix</keyword>
<name>A0AA37SXG6_9ALTE</name>
<comment type="caution">
    <text evidence="9">The sequence shown here is derived from an EMBL/GenBank/DDBJ whole genome shotgun (WGS) entry which is preliminary data.</text>
</comment>
<evidence type="ECO:0000256" key="3">
    <source>
        <dbReference type="ARBA" id="ARBA00022723"/>
    </source>
</evidence>
<dbReference type="InterPro" id="IPR051263">
    <property type="entry name" value="C-type_cytochrome_biogenesis"/>
</dbReference>
<reference evidence="9" key="2">
    <citation type="submission" date="2023-01" db="EMBL/GenBank/DDBJ databases">
        <title>Draft genome sequence of Agaribacter marinus strain NBRC 110023.</title>
        <authorList>
            <person name="Sun Q."/>
            <person name="Mori K."/>
        </authorList>
    </citation>
    <scope>NUCLEOTIDE SEQUENCE</scope>
    <source>
        <strain evidence="9">NBRC 110023</strain>
    </source>
</reference>
<feature type="chain" id="PRO_5041486814" description="Cytochrome c-type biogenesis protein" evidence="7">
    <location>
        <begin position="25"/>
        <end position="162"/>
    </location>
</feature>
<dbReference type="PANTHER" id="PTHR47870:SF1">
    <property type="entry name" value="CYTOCHROME C-TYPE BIOGENESIS PROTEIN CCMH"/>
    <property type="match status" value="1"/>
</dbReference>
<feature type="domain" description="CcmH/CycL/Ccl2/NrfF N-terminal" evidence="8">
    <location>
        <begin position="37"/>
        <end position="155"/>
    </location>
</feature>
<evidence type="ECO:0000313" key="9">
    <source>
        <dbReference type="EMBL" id="GLR70897.1"/>
    </source>
</evidence>
<dbReference type="InterPro" id="IPR038297">
    <property type="entry name" value="CcmH/CycL/NrfF/Ccl2_sf"/>
</dbReference>
<dbReference type="PANTHER" id="PTHR47870">
    <property type="entry name" value="CYTOCHROME C-TYPE BIOGENESIS PROTEIN CCMH"/>
    <property type="match status" value="1"/>
</dbReference>
<dbReference type="EMBL" id="BSOT01000005">
    <property type="protein sequence ID" value="GLR70897.1"/>
    <property type="molecule type" value="Genomic_DNA"/>
</dbReference>
<dbReference type="Gene3D" id="1.10.8.640">
    <property type="entry name" value="Cytochrome C biogenesis protein"/>
    <property type="match status" value="1"/>
</dbReference>
<evidence type="ECO:0000256" key="4">
    <source>
        <dbReference type="ARBA" id="ARBA00022729"/>
    </source>
</evidence>
<comment type="function">
    <text evidence="7">Possible subunit of a heme lyase.</text>
</comment>
<evidence type="ECO:0000313" key="10">
    <source>
        <dbReference type="Proteomes" id="UP001156601"/>
    </source>
</evidence>
<organism evidence="9 10">
    <name type="scientific">Agaribacter marinus</name>
    <dbReference type="NCBI Taxonomy" id="1431249"/>
    <lineage>
        <taxon>Bacteria</taxon>
        <taxon>Pseudomonadati</taxon>
        <taxon>Pseudomonadota</taxon>
        <taxon>Gammaproteobacteria</taxon>
        <taxon>Alteromonadales</taxon>
        <taxon>Alteromonadaceae</taxon>
        <taxon>Agaribacter</taxon>
    </lineage>
</organism>
<dbReference type="InterPro" id="IPR005616">
    <property type="entry name" value="CcmH/CycL/Ccl2/NrfF_N"/>
</dbReference>
<comment type="similarity">
    <text evidence="1 7">Belongs to the CcmH/CycL/Ccl2/NrfF family.</text>
</comment>
<feature type="transmembrane region" description="Helical" evidence="7">
    <location>
        <begin position="119"/>
        <end position="138"/>
    </location>
</feature>
<gene>
    <name evidence="9" type="ORF">GCM10007852_18050</name>
</gene>
<dbReference type="Proteomes" id="UP001156601">
    <property type="component" value="Unassembled WGS sequence"/>
</dbReference>
<sequence>MKIFQRVALLMLFLSLSHILPAFADDKAERAAPQGYAENYAFDDPEQRQVFIRLTKELRCPMCQNQNIADSDAMIAHDMRRKVYQLMQEGKSESDVVDFMKQRYGDFVYYQPPVNTVTIWLWLIPLLFIIVMSILFVVRRKSADETNIDEKLAKADAMLKDD</sequence>
<dbReference type="GO" id="GO:0005886">
    <property type="term" value="C:plasma membrane"/>
    <property type="evidence" value="ECO:0007669"/>
    <property type="project" value="TreeGrafter"/>
</dbReference>
<evidence type="ECO:0000259" key="8">
    <source>
        <dbReference type="Pfam" id="PF03918"/>
    </source>
</evidence>
<dbReference type="GO" id="GO:0017004">
    <property type="term" value="P:cytochrome complex assembly"/>
    <property type="evidence" value="ECO:0007669"/>
    <property type="project" value="UniProtKB-KW"/>
</dbReference>
<proteinExistence type="inferred from homology"/>
<evidence type="ECO:0000256" key="1">
    <source>
        <dbReference type="ARBA" id="ARBA00010342"/>
    </source>
</evidence>
<protein>
    <recommendedName>
        <fullName evidence="7">Cytochrome c-type biogenesis protein</fullName>
    </recommendedName>
</protein>
<keyword evidence="10" id="KW-1185">Reference proteome</keyword>
<accession>A0AA37SXG6</accession>
<keyword evidence="2 7" id="KW-0349">Heme</keyword>
<dbReference type="Pfam" id="PF03918">
    <property type="entry name" value="CcmH"/>
    <property type="match status" value="1"/>
</dbReference>